<accession>A0ABQ0QDA3</accession>
<dbReference type="InterPro" id="IPR035901">
    <property type="entry name" value="GIY-YIG_endonuc_sf"/>
</dbReference>
<sequence>MAKLHFNGHWKSEFTEDEILASEGFVYLITNTLTGEKYVGRKYVWSKRTQKVPNKIRKKHLRVESNWRSYSGSSKDLTSAIASNGKDNYAFEILSIHPTRSETNFAELQEQVDRRVLSALNDNGEYEYLNKNILGRYFRKR</sequence>
<organism evidence="2 3">
    <name type="scientific">Gluconobacter frateurii NRIC 0228</name>
    <dbReference type="NCBI Taxonomy" id="1307946"/>
    <lineage>
        <taxon>Bacteria</taxon>
        <taxon>Pseudomonadati</taxon>
        <taxon>Pseudomonadota</taxon>
        <taxon>Alphaproteobacteria</taxon>
        <taxon>Acetobacterales</taxon>
        <taxon>Acetobacteraceae</taxon>
        <taxon>Gluconobacter</taxon>
    </lineage>
</organism>
<feature type="domain" description="Putative endonuclease SegE-like GIY-YIG" evidence="1">
    <location>
        <begin position="11"/>
        <end position="133"/>
    </location>
</feature>
<dbReference type="Pfam" id="PF19835">
    <property type="entry name" value="SegE_GIY-YIG"/>
    <property type="match status" value="1"/>
</dbReference>
<evidence type="ECO:0000259" key="1">
    <source>
        <dbReference type="Pfam" id="PF19835"/>
    </source>
</evidence>
<dbReference type="Gene3D" id="3.40.1440.10">
    <property type="entry name" value="GIY-YIG endonuclease"/>
    <property type="match status" value="1"/>
</dbReference>
<name>A0ABQ0QDA3_9PROT</name>
<dbReference type="RefSeq" id="WP_145994599.1">
    <property type="nucleotide sequence ID" value="NZ_BAQW01000010.1"/>
</dbReference>
<dbReference type="Proteomes" id="UP001061070">
    <property type="component" value="Unassembled WGS sequence"/>
</dbReference>
<proteinExistence type="predicted"/>
<keyword evidence="3" id="KW-1185">Reference proteome</keyword>
<gene>
    <name evidence="2" type="ORF">AA0228_2172</name>
</gene>
<evidence type="ECO:0000313" key="3">
    <source>
        <dbReference type="Proteomes" id="UP001061070"/>
    </source>
</evidence>
<evidence type="ECO:0000313" key="2">
    <source>
        <dbReference type="EMBL" id="GBR14090.1"/>
    </source>
</evidence>
<dbReference type="InterPro" id="IPR045566">
    <property type="entry name" value="SegE-like_GIY-YIG"/>
</dbReference>
<reference evidence="2" key="1">
    <citation type="submission" date="2013-04" db="EMBL/GenBank/DDBJ databases">
        <title>The genome sequencing project of 58 acetic acid bacteria.</title>
        <authorList>
            <person name="Okamoto-Kainuma A."/>
            <person name="Ishikawa M."/>
            <person name="Umino S."/>
            <person name="Koizumi Y."/>
            <person name="Shiwa Y."/>
            <person name="Yoshikawa H."/>
            <person name="Matsutani M."/>
            <person name="Matsushita K."/>
        </authorList>
    </citation>
    <scope>NUCLEOTIDE SEQUENCE</scope>
    <source>
        <strain evidence="2">NRIC 0228</strain>
    </source>
</reference>
<comment type="caution">
    <text evidence="2">The sequence shown here is derived from an EMBL/GenBank/DDBJ whole genome shotgun (WGS) entry which is preliminary data.</text>
</comment>
<dbReference type="EMBL" id="BAQW01000010">
    <property type="protein sequence ID" value="GBR14090.1"/>
    <property type="molecule type" value="Genomic_DNA"/>
</dbReference>
<protein>
    <recommendedName>
        <fullName evidence="1">Putative endonuclease SegE-like GIY-YIG domain-containing protein</fullName>
    </recommendedName>
</protein>